<dbReference type="InterPro" id="IPR026960">
    <property type="entry name" value="RVT-Znf"/>
</dbReference>
<organism evidence="2 3">
    <name type="scientific">Vitis vinifera</name>
    <name type="common">Grape</name>
    <dbReference type="NCBI Taxonomy" id="29760"/>
    <lineage>
        <taxon>Eukaryota</taxon>
        <taxon>Viridiplantae</taxon>
        <taxon>Streptophyta</taxon>
        <taxon>Embryophyta</taxon>
        <taxon>Tracheophyta</taxon>
        <taxon>Spermatophyta</taxon>
        <taxon>Magnoliopsida</taxon>
        <taxon>eudicotyledons</taxon>
        <taxon>Gunneridae</taxon>
        <taxon>Pentapetalae</taxon>
        <taxon>rosids</taxon>
        <taxon>Vitales</taxon>
        <taxon>Vitaceae</taxon>
        <taxon>Viteae</taxon>
        <taxon>Vitis</taxon>
    </lineage>
</organism>
<gene>
    <name evidence="2" type="primary">RE1_1111</name>
    <name evidence="2" type="ORF">CK203_034047</name>
</gene>
<evidence type="ECO:0000313" key="3">
    <source>
        <dbReference type="Proteomes" id="UP000288805"/>
    </source>
</evidence>
<sequence>MVWGFSFGSSFPSLFALTNDKEESVANVWDSLAEGGWGGWNPCFVRAFNDWEVEEASSFMERLHHSRVIEDVEDKVSWTETKSGKFSVKSLYLAIEAGGSARFPSSLIWSANVQPKISFFAWEATWGKALTLDKIQKRGWALANRCFLCLENEETIDHLLLHCSRTRVLWDLLFTILGVSWVLPCSVKETLLSWHGSFVGKKPISIRYRYHIPYTRQSTYPNGKTTILEEIQTLEKNKTWDITELHQANDQWVMSRMFSFDGDLEEEVYLGIPLDFHTPATTNKGTLQGEMSKLKRLLTKEFEIKDLGNLKYFLETRMLGCRPVDTLMDYTVTLKIKDNSTLVDKGQYQRLVGKLIYFSHARPEIDFLASVVSRFMNSPMEKHLEAVYRILRYLKMTPRKGLFFKKNLDRKIEVSLMLTRQVQEQIASLL</sequence>
<dbReference type="PANTHER" id="PTHR11439:SF486">
    <property type="entry name" value="RLK (RECEPTOR-LIKE KINASE) PROTEIN, PUTATIVE-RELATED"/>
    <property type="match status" value="1"/>
</dbReference>
<dbReference type="Proteomes" id="UP000288805">
    <property type="component" value="Unassembled WGS sequence"/>
</dbReference>
<name>A0A438IBE6_VITVI</name>
<evidence type="ECO:0000259" key="1">
    <source>
        <dbReference type="Pfam" id="PF13966"/>
    </source>
</evidence>
<dbReference type="EMBL" id="QGNW01000125">
    <property type="protein sequence ID" value="RVW93977.1"/>
    <property type="molecule type" value="Genomic_DNA"/>
</dbReference>
<reference evidence="2 3" key="1">
    <citation type="journal article" date="2018" name="PLoS Genet.">
        <title>Population sequencing reveals clonal diversity and ancestral inbreeding in the grapevine cultivar Chardonnay.</title>
        <authorList>
            <person name="Roach M.J."/>
            <person name="Johnson D.L."/>
            <person name="Bohlmann J."/>
            <person name="van Vuuren H.J."/>
            <person name="Jones S.J."/>
            <person name="Pretorius I.S."/>
            <person name="Schmidt S.A."/>
            <person name="Borneman A.R."/>
        </authorList>
    </citation>
    <scope>NUCLEOTIDE SEQUENCE [LARGE SCALE GENOMIC DNA]</scope>
    <source>
        <strain evidence="3">cv. Chardonnay</strain>
        <tissue evidence="2">Leaf</tissue>
    </source>
</reference>
<protein>
    <submittedName>
        <fullName evidence="2">Retrovirus-related Pol polyprotein from transposon RE1</fullName>
    </submittedName>
</protein>
<dbReference type="PANTHER" id="PTHR11439">
    <property type="entry name" value="GAG-POL-RELATED RETROTRANSPOSON"/>
    <property type="match status" value="1"/>
</dbReference>
<dbReference type="Pfam" id="PF13966">
    <property type="entry name" value="zf-RVT"/>
    <property type="match status" value="1"/>
</dbReference>
<evidence type="ECO:0000313" key="2">
    <source>
        <dbReference type="EMBL" id="RVW93977.1"/>
    </source>
</evidence>
<feature type="domain" description="Reverse transcriptase zinc-binding" evidence="1">
    <location>
        <begin position="86"/>
        <end position="170"/>
    </location>
</feature>
<proteinExistence type="predicted"/>
<accession>A0A438IBE6</accession>
<dbReference type="AlphaFoldDB" id="A0A438IBE6"/>
<comment type="caution">
    <text evidence="2">The sequence shown here is derived from an EMBL/GenBank/DDBJ whole genome shotgun (WGS) entry which is preliminary data.</text>
</comment>